<dbReference type="CDD" id="cd02932">
    <property type="entry name" value="OYE_YqiM_FMN"/>
    <property type="match status" value="1"/>
</dbReference>
<dbReference type="GO" id="GO:0003959">
    <property type="term" value="F:NADPH dehydrogenase activity"/>
    <property type="evidence" value="ECO:0007669"/>
    <property type="project" value="InterPro"/>
</dbReference>
<evidence type="ECO:0000256" key="1">
    <source>
        <dbReference type="ARBA" id="ARBA00001917"/>
    </source>
</evidence>
<reference evidence="7" key="1">
    <citation type="submission" date="2020-01" db="EMBL/GenBank/DDBJ databases">
        <title>Development of genomics and gene disruption for Polysphondylium violaceum indicates a role for the polyketide synthase stlB in stalk morphogenesis.</title>
        <authorList>
            <person name="Narita B."/>
            <person name="Kawabe Y."/>
            <person name="Kin K."/>
            <person name="Saito T."/>
            <person name="Gibbs R."/>
            <person name="Kuspa A."/>
            <person name="Muzny D."/>
            <person name="Queller D."/>
            <person name="Richards S."/>
            <person name="Strassman J."/>
            <person name="Sucgang R."/>
            <person name="Worley K."/>
            <person name="Schaap P."/>
        </authorList>
    </citation>
    <scope>NUCLEOTIDE SEQUENCE</scope>
    <source>
        <strain evidence="7">QSvi11</strain>
    </source>
</reference>
<dbReference type="GO" id="GO:0050661">
    <property type="term" value="F:NADP binding"/>
    <property type="evidence" value="ECO:0007669"/>
    <property type="project" value="InterPro"/>
</dbReference>
<dbReference type="Gene3D" id="3.20.20.70">
    <property type="entry name" value="Aldolase class I"/>
    <property type="match status" value="1"/>
</dbReference>
<evidence type="ECO:0000259" key="6">
    <source>
        <dbReference type="Pfam" id="PF00724"/>
    </source>
</evidence>
<dbReference type="Pfam" id="PF00724">
    <property type="entry name" value="Oxidored_FMN"/>
    <property type="match status" value="1"/>
</dbReference>
<evidence type="ECO:0000313" key="8">
    <source>
        <dbReference type="Proteomes" id="UP000695562"/>
    </source>
</evidence>
<dbReference type="OrthoDB" id="276546at2759"/>
<evidence type="ECO:0000256" key="3">
    <source>
        <dbReference type="ARBA" id="ARBA00022643"/>
    </source>
</evidence>
<evidence type="ECO:0000313" key="7">
    <source>
        <dbReference type="EMBL" id="KAF2077368.1"/>
    </source>
</evidence>
<keyword evidence="2" id="KW-0285">Flavoprotein</keyword>
<dbReference type="InterPro" id="IPR013785">
    <property type="entry name" value="Aldolase_TIM"/>
</dbReference>
<dbReference type="AlphaFoldDB" id="A0A8J4V4A3"/>
<dbReference type="Proteomes" id="UP000695562">
    <property type="component" value="Unassembled WGS sequence"/>
</dbReference>
<evidence type="ECO:0000256" key="5">
    <source>
        <dbReference type="ARBA" id="ARBA00023002"/>
    </source>
</evidence>
<comment type="cofactor">
    <cofactor evidence="1">
        <name>FMN</name>
        <dbReference type="ChEBI" id="CHEBI:58210"/>
    </cofactor>
</comment>
<gene>
    <name evidence="7" type="ORF">CYY_001296</name>
</gene>
<dbReference type="InterPro" id="IPR044152">
    <property type="entry name" value="YqjM-like"/>
</dbReference>
<comment type="caution">
    <text evidence="7">The sequence shown here is derived from an EMBL/GenBank/DDBJ whole genome shotgun (WGS) entry which is preliminary data.</text>
</comment>
<organism evidence="7 8">
    <name type="scientific">Polysphondylium violaceum</name>
    <dbReference type="NCBI Taxonomy" id="133409"/>
    <lineage>
        <taxon>Eukaryota</taxon>
        <taxon>Amoebozoa</taxon>
        <taxon>Evosea</taxon>
        <taxon>Eumycetozoa</taxon>
        <taxon>Dictyostelia</taxon>
        <taxon>Dictyosteliales</taxon>
        <taxon>Dictyosteliaceae</taxon>
        <taxon>Polysphondylium</taxon>
    </lineage>
</organism>
<evidence type="ECO:0000256" key="2">
    <source>
        <dbReference type="ARBA" id="ARBA00022630"/>
    </source>
</evidence>
<sequence>MVQQQQQSQQQEIIQHVYDKELPIQQFSYQHLREKPNPTYQHNGAVKQGEKVPLLFTPYKVKDLQLINRVVVPPLCMYSAVDGFMNDFHLIHLSSFAKGAAGLVIFEATAVCPEGRITYADAGLWKDDHIAPMKRIVKLVQGFGSKAGIQLAHAGRKAATIPMYLDSSKGELGKDDPNFWQAVGPSPISFSPENNFQVPHELNEKEIENVVHQFKMAASRCYEAGFDFIEIHGAHGYLISSFLSSTSNKRTDKYGGDFEGRSRLLVEIIKAIRTVWPTEKPLGLRLSCNEWLDESANGWTMKDTLRLAKLVKSLDVDLFDCSSGGNNIKQSIRVRKFYQTPFSEAVKKEVPELTVAAVGLITTGEEAELVLQKNQADLVMVGRGFMRNPQWTYQAAAELNTKIDFVLQYEPANRTFNFLKPEDD</sequence>
<dbReference type="PANTHER" id="PTHR43303:SF4">
    <property type="entry name" value="NADPH DEHYDROGENASE C23G7.10C-RELATED"/>
    <property type="match status" value="1"/>
</dbReference>
<protein>
    <recommendedName>
        <fullName evidence="6">NADH:flavin oxidoreductase/NADH oxidase N-terminal domain-containing protein</fullName>
    </recommendedName>
</protein>
<dbReference type="GO" id="GO:0010181">
    <property type="term" value="F:FMN binding"/>
    <property type="evidence" value="ECO:0007669"/>
    <property type="project" value="InterPro"/>
</dbReference>
<name>A0A8J4V4A3_9MYCE</name>
<dbReference type="EMBL" id="AJWJ01000030">
    <property type="protein sequence ID" value="KAF2077368.1"/>
    <property type="molecule type" value="Genomic_DNA"/>
</dbReference>
<accession>A0A8J4V4A3</accession>
<keyword evidence="8" id="KW-1185">Reference proteome</keyword>
<keyword evidence="5" id="KW-0560">Oxidoreductase</keyword>
<feature type="domain" description="NADH:flavin oxidoreductase/NADH oxidase N-terminal" evidence="6">
    <location>
        <begin position="55"/>
        <end position="401"/>
    </location>
</feature>
<dbReference type="PANTHER" id="PTHR43303">
    <property type="entry name" value="NADPH DEHYDROGENASE C23G7.10C-RELATED"/>
    <property type="match status" value="1"/>
</dbReference>
<dbReference type="SUPFAM" id="SSF51395">
    <property type="entry name" value="FMN-linked oxidoreductases"/>
    <property type="match status" value="1"/>
</dbReference>
<dbReference type="InterPro" id="IPR001155">
    <property type="entry name" value="OxRdtase_FMN_N"/>
</dbReference>
<keyword evidence="3" id="KW-0288">FMN</keyword>
<evidence type="ECO:0000256" key="4">
    <source>
        <dbReference type="ARBA" id="ARBA00022857"/>
    </source>
</evidence>
<proteinExistence type="predicted"/>
<keyword evidence="4" id="KW-0521">NADP</keyword>